<gene>
    <name evidence="3" type="primary">cheD</name>
    <name evidence="4" type="ordered locus">CKR_1871</name>
</gene>
<dbReference type="KEGG" id="ckr:CKR_1871"/>
<name>B9E347_CLOK1</name>
<comment type="catalytic activity">
    <reaction evidence="3">
        <text>L-glutaminyl-[protein] + H2O = L-glutamyl-[protein] + NH4(+)</text>
        <dbReference type="Rhea" id="RHEA:16441"/>
        <dbReference type="Rhea" id="RHEA-COMP:10207"/>
        <dbReference type="Rhea" id="RHEA-COMP:10208"/>
        <dbReference type="ChEBI" id="CHEBI:15377"/>
        <dbReference type="ChEBI" id="CHEBI:28938"/>
        <dbReference type="ChEBI" id="CHEBI:29973"/>
        <dbReference type="ChEBI" id="CHEBI:30011"/>
        <dbReference type="EC" id="3.5.1.44"/>
    </reaction>
</comment>
<evidence type="ECO:0000256" key="1">
    <source>
        <dbReference type="ARBA" id="ARBA00022500"/>
    </source>
</evidence>
<reference evidence="5" key="1">
    <citation type="submission" date="2005-09" db="EMBL/GenBank/DDBJ databases">
        <title>Complete genome sequence of Clostridium kluyveri and comparative genomics of Clostridia species.</title>
        <authorList>
            <person name="Inui M."/>
            <person name="Nonaka H."/>
            <person name="Shinoda Y."/>
            <person name="Ikenaga Y."/>
            <person name="Abe M."/>
            <person name="Naito K."/>
            <person name="Vertes A.A."/>
            <person name="Yukawa H."/>
        </authorList>
    </citation>
    <scope>NUCLEOTIDE SEQUENCE [LARGE SCALE GENOMIC DNA]</scope>
    <source>
        <strain evidence="5">NBRC 12016</strain>
    </source>
</reference>
<dbReference type="Gene3D" id="3.30.1330.200">
    <property type="match status" value="1"/>
</dbReference>
<dbReference type="HAMAP" id="MF_01440">
    <property type="entry name" value="CheD"/>
    <property type="match status" value="1"/>
</dbReference>
<organism evidence="4 5">
    <name type="scientific">Clostridium kluyveri (strain NBRC 12016)</name>
    <dbReference type="NCBI Taxonomy" id="583346"/>
    <lineage>
        <taxon>Bacteria</taxon>
        <taxon>Bacillati</taxon>
        <taxon>Bacillota</taxon>
        <taxon>Clostridia</taxon>
        <taxon>Eubacteriales</taxon>
        <taxon>Clostridiaceae</taxon>
        <taxon>Clostridium</taxon>
    </lineage>
</organism>
<proteinExistence type="inferred from homology"/>
<comment type="similarity">
    <text evidence="3">Belongs to the CheD family.</text>
</comment>
<dbReference type="SUPFAM" id="SSF64438">
    <property type="entry name" value="CNF1/YfiH-like putative cysteine hydrolases"/>
    <property type="match status" value="1"/>
</dbReference>
<dbReference type="PANTHER" id="PTHR35147">
    <property type="entry name" value="CHEMORECEPTOR GLUTAMINE DEAMIDASE CHED-RELATED"/>
    <property type="match status" value="1"/>
</dbReference>
<accession>B9E347</accession>
<dbReference type="Pfam" id="PF03975">
    <property type="entry name" value="CheD"/>
    <property type="match status" value="1"/>
</dbReference>
<dbReference type="Proteomes" id="UP000007969">
    <property type="component" value="Chromosome"/>
</dbReference>
<sequence>MKGAIFMEIKEIKVGIADMNTAGSPHRLITIGLGSCVGIALYDKVKGIGGLAHIMLPDSTQFSNIKNPVKFADLAVPLLIKDLEKLGVNKRNLKAKIAGGASMFNFSDKSMIMDIGNRNSAAVKKILEKCSVPILSEDLGGNKGRTMIFDTSQGGVKIRTVGMGIKEI</sequence>
<evidence type="ECO:0000313" key="4">
    <source>
        <dbReference type="EMBL" id="BAH06922.1"/>
    </source>
</evidence>
<dbReference type="CDD" id="cd16352">
    <property type="entry name" value="CheD"/>
    <property type="match status" value="1"/>
</dbReference>
<dbReference type="EMBL" id="AP009049">
    <property type="protein sequence ID" value="BAH06922.1"/>
    <property type="molecule type" value="Genomic_DNA"/>
</dbReference>
<dbReference type="EC" id="3.5.1.44" evidence="3"/>
<dbReference type="AlphaFoldDB" id="B9E347"/>
<keyword evidence="1 3" id="KW-0145">Chemotaxis</keyword>
<protein>
    <recommendedName>
        <fullName evidence="3">Probable chemoreceptor glutamine deamidase CheD</fullName>
        <ecNumber evidence="3">3.5.1.44</ecNumber>
    </recommendedName>
</protein>
<dbReference type="GO" id="GO:0006935">
    <property type="term" value="P:chemotaxis"/>
    <property type="evidence" value="ECO:0007669"/>
    <property type="project" value="UniProtKB-UniRule"/>
</dbReference>
<dbReference type="GO" id="GO:0050568">
    <property type="term" value="F:protein-glutamine glutaminase activity"/>
    <property type="evidence" value="ECO:0007669"/>
    <property type="project" value="UniProtKB-UniRule"/>
</dbReference>
<evidence type="ECO:0000313" key="5">
    <source>
        <dbReference type="Proteomes" id="UP000007969"/>
    </source>
</evidence>
<comment type="function">
    <text evidence="3">Probably deamidates glutamine residues to glutamate on methyl-accepting chemotaxis receptors (MCPs), playing an important role in chemotaxis.</text>
</comment>
<evidence type="ECO:0000256" key="2">
    <source>
        <dbReference type="ARBA" id="ARBA00022801"/>
    </source>
</evidence>
<dbReference type="PANTHER" id="PTHR35147:SF1">
    <property type="entry name" value="CHEMORECEPTOR GLUTAMINE DEAMIDASE CHED-RELATED"/>
    <property type="match status" value="1"/>
</dbReference>
<dbReference type="InterPro" id="IPR005659">
    <property type="entry name" value="Chemorcpt_Glu_NH3ase_CheD"/>
</dbReference>
<dbReference type="InterPro" id="IPR011324">
    <property type="entry name" value="Cytotoxic_necrot_fac-like_cat"/>
</dbReference>
<dbReference type="InterPro" id="IPR038592">
    <property type="entry name" value="CheD-like_sf"/>
</dbReference>
<evidence type="ECO:0000256" key="3">
    <source>
        <dbReference type="HAMAP-Rule" id="MF_01440"/>
    </source>
</evidence>
<dbReference type="HOGENOM" id="CLU_087854_2_0_9"/>
<dbReference type="NCBIfam" id="NF010015">
    <property type="entry name" value="PRK13490.1"/>
    <property type="match status" value="1"/>
</dbReference>
<keyword evidence="2 3" id="KW-0378">Hydrolase</keyword>